<sequence length="156" mass="17090">MEELTERGLAFSELVIEVFRANGLLLATGDELAGPVGLTSARWQVLGVIDHEPITVAGVARTMGLARQSVQQTADSLAADGLIVFQDNPLHRRSRLMTLTSEGRAALAYVERHQAEWANRLGGRLSLADMKITISTLRELGLETRAQEEESPWPTK</sequence>
<accession>A0ABV3GRL5</accession>
<evidence type="ECO:0000259" key="1">
    <source>
        <dbReference type="PROSITE" id="PS50995"/>
    </source>
</evidence>
<dbReference type="PANTHER" id="PTHR33164:SF43">
    <property type="entry name" value="HTH-TYPE TRANSCRIPTIONAL REPRESSOR YETL"/>
    <property type="match status" value="1"/>
</dbReference>
<dbReference type="SMART" id="SM00347">
    <property type="entry name" value="HTH_MARR"/>
    <property type="match status" value="1"/>
</dbReference>
<feature type="domain" description="HTH marR-type" evidence="1">
    <location>
        <begin position="11"/>
        <end position="142"/>
    </location>
</feature>
<reference evidence="2 3" key="1">
    <citation type="submission" date="2024-06" db="EMBL/GenBank/DDBJ databases">
        <title>The Natural Products Discovery Center: Release of the First 8490 Sequenced Strains for Exploring Actinobacteria Biosynthetic Diversity.</title>
        <authorList>
            <person name="Kalkreuter E."/>
            <person name="Kautsar S.A."/>
            <person name="Yang D."/>
            <person name="Bader C.D."/>
            <person name="Teijaro C.N."/>
            <person name="Fluegel L."/>
            <person name="Davis C.M."/>
            <person name="Simpson J.R."/>
            <person name="Lauterbach L."/>
            <person name="Steele A.D."/>
            <person name="Gui C."/>
            <person name="Meng S."/>
            <person name="Li G."/>
            <person name="Viehrig K."/>
            <person name="Ye F."/>
            <person name="Su P."/>
            <person name="Kiefer A.F."/>
            <person name="Nichols A."/>
            <person name="Cepeda A.J."/>
            <person name="Yan W."/>
            <person name="Fan B."/>
            <person name="Jiang Y."/>
            <person name="Adhikari A."/>
            <person name="Zheng C.-J."/>
            <person name="Schuster L."/>
            <person name="Cowan T.M."/>
            <person name="Smanski M.J."/>
            <person name="Chevrette M.G."/>
            <person name="De Carvalho L.P.S."/>
            <person name="Shen B."/>
        </authorList>
    </citation>
    <scope>NUCLEOTIDE SEQUENCE [LARGE SCALE GENOMIC DNA]</scope>
    <source>
        <strain evidence="2 3">NPDC050100</strain>
    </source>
</reference>
<evidence type="ECO:0000313" key="2">
    <source>
        <dbReference type="EMBL" id="MEV0974280.1"/>
    </source>
</evidence>
<name>A0ABV3GRL5_MICGL</name>
<dbReference type="PROSITE" id="PS50995">
    <property type="entry name" value="HTH_MARR_2"/>
    <property type="match status" value="1"/>
</dbReference>
<dbReference type="Gene3D" id="1.10.10.10">
    <property type="entry name" value="Winged helix-like DNA-binding domain superfamily/Winged helix DNA-binding domain"/>
    <property type="match status" value="1"/>
</dbReference>
<organism evidence="2 3">
    <name type="scientific">Microtetraspora glauca</name>
    <dbReference type="NCBI Taxonomy" id="1996"/>
    <lineage>
        <taxon>Bacteria</taxon>
        <taxon>Bacillati</taxon>
        <taxon>Actinomycetota</taxon>
        <taxon>Actinomycetes</taxon>
        <taxon>Streptosporangiales</taxon>
        <taxon>Streptosporangiaceae</taxon>
        <taxon>Microtetraspora</taxon>
    </lineage>
</organism>
<protein>
    <submittedName>
        <fullName evidence="2">MarR family transcriptional regulator</fullName>
    </submittedName>
</protein>
<proteinExistence type="predicted"/>
<comment type="caution">
    <text evidence="2">The sequence shown here is derived from an EMBL/GenBank/DDBJ whole genome shotgun (WGS) entry which is preliminary data.</text>
</comment>
<dbReference type="InterPro" id="IPR036390">
    <property type="entry name" value="WH_DNA-bd_sf"/>
</dbReference>
<dbReference type="InterPro" id="IPR036388">
    <property type="entry name" value="WH-like_DNA-bd_sf"/>
</dbReference>
<dbReference type="SUPFAM" id="SSF46785">
    <property type="entry name" value="Winged helix' DNA-binding domain"/>
    <property type="match status" value="1"/>
</dbReference>
<dbReference type="Proteomes" id="UP001551675">
    <property type="component" value="Unassembled WGS sequence"/>
</dbReference>
<keyword evidence="3" id="KW-1185">Reference proteome</keyword>
<gene>
    <name evidence="2" type="ORF">AB0I59_37275</name>
</gene>
<dbReference type="EMBL" id="JBFALK010000028">
    <property type="protein sequence ID" value="MEV0974280.1"/>
    <property type="molecule type" value="Genomic_DNA"/>
</dbReference>
<dbReference type="RefSeq" id="WP_061254702.1">
    <property type="nucleotide sequence ID" value="NZ_JBFALK010000028.1"/>
</dbReference>
<dbReference type="PANTHER" id="PTHR33164">
    <property type="entry name" value="TRANSCRIPTIONAL REGULATOR, MARR FAMILY"/>
    <property type="match status" value="1"/>
</dbReference>
<evidence type="ECO:0000313" key="3">
    <source>
        <dbReference type="Proteomes" id="UP001551675"/>
    </source>
</evidence>
<dbReference type="InterPro" id="IPR039422">
    <property type="entry name" value="MarR/SlyA-like"/>
</dbReference>
<dbReference type="Pfam" id="PF12802">
    <property type="entry name" value="MarR_2"/>
    <property type="match status" value="1"/>
</dbReference>
<dbReference type="InterPro" id="IPR000835">
    <property type="entry name" value="HTH_MarR-typ"/>
</dbReference>